<keyword evidence="3" id="KW-0804">Transcription</keyword>
<protein>
    <submittedName>
        <fullName evidence="6">TetR family transcriptional regulator</fullName>
    </submittedName>
</protein>
<dbReference type="SUPFAM" id="SSF46689">
    <property type="entry name" value="Homeodomain-like"/>
    <property type="match status" value="1"/>
</dbReference>
<dbReference type="KEGG" id="daur:Daura_23310"/>
<dbReference type="InterPro" id="IPR001647">
    <property type="entry name" value="HTH_TetR"/>
</dbReference>
<dbReference type="GO" id="GO:0003700">
    <property type="term" value="F:DNA-binding transcription factor activity"/>
    <property type="evidence" value="ECO:0007669"/>
    <property type="project" value="TreeGrafter"/>
</dbReference>
<dbReference type="InterPro" id="IPR040611">
    <property type="entry name" value="AlkX_C"/>
</dbReference>
<gene>
    <name evidence="6" type="ORF">Daura_23310</name>
</gene>
<dbReference type="EMBL" id="CP073767">
    <property type="protein sequence ID" value="UWZ58838.1"/>
    <property type="molecule type" value="Genomic_DNA"/>
</dbReference>
<dbReference type="PANTHER" id="PTHR30055">
    <property type="entry name" value="HTH-TYPE TRANSCRIPTIONAL REGULATOR RUTR"/>
    <property type="match status" value="1"/>
</dbReference>
<evidence type="ECO:0000313" key="6">
    <source>
        <dbReference type="EMBL" id="UWZ58838.1"/>
    </source>
</evidence>
<dbReference type="PROSITE" id="PS50977">
    <property type="entry name" value="HTH_TETR_2"/>
    <property type="match status" value="1"/>
</dbReference>
<accession>A0A9Q9MGZ0</accession>
<dbReference type="PANTHER" id="PTHR30055:SF234">
    <property type="entry name" value="HTH-TYPE TRANSCRIPTIONAL REGULATOR BETI"/>
    <property type="match status" value="1"/>
</dbReference>
<keyword evidence="2 4" id="KW-0238">DNA-binding</keyword>
<sequence>MVAPGSYRERSRARLRDDLIAAARDLAVQRGWSDVRVADVARAVGVSRQTVYNEFGDKAGLTEALATAEITHFVTQVRDRLAAAGDIRSGAYAAIRHTLDEAARNPLINSILTSARGTGDELLPYLTTRSDVVLQAAGAVVEAWLTPLTPQASEQLRHTAVDAVVRLTVSHIVLPDATAEQTATTLADLLVRLVRHD</sequence>
<evidence type="ECO:0000256" key="3">
    <source>
        <dbReference type="ARBA" id="ARBA00023163"/>
    </source>
</evidence>
<evidence type="ECO:0000259" key="5">
    <source>
        <dbReference type="PROSITE" id="PS50977"/>
    </source>
</evidence>
<name>A0A9Q9MGZ0_9ACTN</name>
<dbReference type="OrthoDB" id="4371863at2"/>
<dbReference type="Pfam" id="PF18556">
    <property type="entry name" value="TetR_C_35"/>
    <property type="match status" value="1"/>
</dbReference>
<dbReference type="Pfam" id="PF00440">
    <property type="entry name" value="TetR_N"/>
    <property type="match status" value="1"/>
</dbReference>
<dbReference type="InterPro" id="IPR050109">
    <property type="entry name" value="HTH-type_TetR-like_transc_reg"/>
</dbReference>
<dbReference type="InterPro" id="IPR009057">
    <property type="entry name" value="Homeodomain-like_sf"/>
</dbReference>
<proteinExistence type="predicted"/>
<dbReference type="Gene3D" id="1.10.357.10">
    <property type="entry name" value="Tetracycline Repressor, domain 2"/>
    <property type="match status" value="1"/>
</dbReference>
<dbReference type="Proteomes" id="UP001058003">
    <property type="component" value="Chromosome"/>
</dbReference>
<keyword evidence="7" id="KW-1185">Reference proteome</keyword>
<dbReference type="RefSeq" id="WP_033361594.1">
    <property type="nucleotide sequence ID" value="NZ_CP073767.1"/>
</dbReference>
<evidence type="ECO:0000256" key="2">
    <source>
        <dbReference type="ARBA" id="ARBA00023125"/>
    </source>
</evidence>
<feature type="domain" description="HTH tetR-type" evidence="5">
    <location>
        <begin position="13"/>
        <end position="73"/>
    </location>
</feature>
<evidence type="ECO:0000256" key="1">
    <source>
        <dbReference type="ARBA" id="ARBA00023015"/>
    </source>
</evidence>
<dbReference type="GO" id="GO:0000976">
    <property type="term" value="F:transcription cis-regulatory region binding"/>
    <property type="evidence" value="ECO:0007669"/>
    <property type="project" value="TreeGrafter"/>
</dbReference>
<feature type="DNA-binding region" description="H-T-H motif" evidence="4">
    <location>
        <begin position="36"/>
        <end position="55"/>
    </location>
</feature>
<evidence type="ECO:0000313" key="7">
    <source>
        <dbReference type="Proteomes" id="UP001058003"/>
    </source>
</evidence>
<evidence type="ECO:0000256" key="4">
    <source>
        <dbReference type="PROSITE-ProRule" id="PRU00335"/>
    </source>
</evidence>
<keyword evidence="1" id="KW-0805">Transcription regulation</keyword>
<organism evidence="6 7">
    <name type="scientific">Dactylosporangium aurantiacum</name>
    <dbReference type="NCBI Taxonomy" id="35754"/>
    <lineage>
        <taxon>Bacteria</taxon>
        <taxon>Bacillati</taxon>
        <taxon>Actinomycetota</taxon>
        <taxon>Actinomycetes</taxon>
        <taxon>Micromonosporales</taxon>
        <taxon>Micromonosporaceae</taxon>
        <taxon>Dactylosporangium</taxon>
    </lineage>
</organism>
<reference evidence="6" key="1">
    <citation type="submission" date="2021-04" db="EMBL/GenBank/DDBJ databases">
        <title>Dactylosporangium aurantiacum NRRL B-8018 full assembly.</title>
        <authorList>
            <person name="Hartkoorn R.C."/>
            <person name="Beaudoing E."/>
            <person name="Hot D."/>
        </authorList>
    </citation>
    <scope>NUCLEOTIDE SEQUENCE</scope>
    <source>
        <strain evidence="6">NRRL B-8018</strain>
    </source>
</reference>
<dbReference type="PRINTS" id="PR00455">
    <property type="entry name" value="HTHTETR"/>
</dbReference>
<dbReference type="AlphaFoldDB" id="A0A9Q9MGZ0"/>